<dbReference type="EC" id="2.8.1.12" evidence="3"/>
<name>A0ABT3FXK2_9BACT</name>
<evidence type="ECO:0000256" key="8">
    <source>
        <dbReference type="ARBA" id="ARBA00030407"/>
    </source>
</evidence>
<comment type="caution">
    <text evidence="12">The sequence shown here is derived from an EMBL/GenBank/DDBJ whole genome shotgun (WGS) entry which is preliminary data.</text>
</comment>
<dbReference type="SUPFAM" id="SSF54690">
    <property type="entry name" value="Molybdopterin synthase subunit MoaE"/>
    <property type="match status" value="1"/>
</dbReference>
<comment type="similarity">
    <text evidence="2">Belongs to the MoaE family.</text>
</comment>
<dbReference type="Proteomes" id="UP001165653">
    <property type="component" value="Unassembled WGS sequence"/>
</dbReference>
<dbReference type="CDD" id="cd00756">
    <property type="entry name" value="MoaE"/>
    <property type="match status" value="1"/>
</dbReference>
<protein>
    <recommendedName>
        <fullName evidence="4">Molybdopterin synthase catalytic subunit</fullName>
        <ecNumber evidence="3">2.8.1.12</ecNumber>
    </recommendedName>
    <alternativeName>
        <fullName evidence="9">MPT synthase subunit 2</fullName>
    </alternativeName>
    <alternativeName>
        <fullName evidence="7">Molybdenum cofactor biosynthesis protein E</fullName>
    </alternativeName>
    <alternativeName>
        <fullName evidence="8">Molybdopterin-converting factor large subunit</fullName>
    </alternativeName>
    <alternativeName>
        <fullName evidence="10">Molybdopterin-converting factor subunit 2</fullName>
    </alternativeName>
</protein>
<comment type="pathway">
    <text evidence="1">Cofactor biosynthesis; molybdopterin biosynthesis.</text>
</comment>
<proteinExistence type="inferred from homology"/>
<keyword evidence="13" id="KW-1185">Reference proteome</keyword>
<gene>
    <name evidence="12" type="ORF">OJ996_00340</name>
</gene>
<dbReference type="Pfam" id="PF02391">
    <property type="entry name" value="MoaE"/>
    <property type="match status" value="1"/>
</dbReference>
<dbReference type="PANTHER" id="PTHR23404">
    <property type="entry name" value="MOLYBDOPTERIN SYNTHASE RELATED"/>
    <property type="match status" value="1"/>
</dbReference>
<evidence type="ECO:0000256" key="10">
    <source>
        <dbReference type="ARBA" id="ARBA00032474"/>
    </source>
</evidence>
<evidence type="ECO:0000256" key="3">
    <source>
        <dbReference type="ARBA" id="ARBA00011950"/>
    </source>
</evidence>
<evidence type="ECO:0000256" key="1">
    <source>
        <dbReference type="ARBA" id="ARBA00005046"/>
    </source>
</evidence>
<dbReference type="InterPro" id="IPR036563">
    <property type="entry name" value="MoaE_sf"/>
</dbReference>
<sequence>MLSEIHFTADPIVVPPEVLPSLEIGASVEFRGIVREMENGEALGGLQYEAYEPMARMVLQRHFDELAAIHPCASVLFIHRTGWVPVGEASLFIRVLSSHRREALAFLSDAIDRLKLDVPIWKRV</sequence>
<accession>A0ABT3FXK2</accession>
<evidence type="ECO:0000256" key="6">
    <source>
        <dbReference type="ARBA" id="ARBA00026066"/>
    </source>
</evidence>
<evidence type="ECO:0000313" key="12">
    <source>
        <dbReference type="EMBL" id="MCW1912001.1"/>
    </source>
</evidence>
<evidence type="ECO:0000256" key="2">
    <source>
        <dbReference type="ARBA" id="ARBA00005426"/>
    </source>
</evidence>
<comment type="catalytic activity">
    <reaction evidence="11">
        <text>2 [molybdopterin-synthase sulfur-carrier protein]-C-terminal-Gly-aminoethanethioate + cyclic pyranopterin phosphate + H2O = molybdopterin + 2 [molybdopterin-synthase sulfur-carrier protein]-C-terminal Gly-Gly + 2 H(+)</text>
        <dbReference type="Rhea" id="RHEA:26333"/>
        <dbReference type="Rhea" id="RHEA-COMP:12202"/>
        <dbReference type="Rhea" id="RHEA-COMP:19907"/>
        <dbReference type="ChEBI" id="CHEBI:15377"/>
        <dbReference type="ChEBI" id="CHEBI:15378"/>
        <dbReference type="ChEBI" id="CHEBI:58698"/>
        <dbReference type="ChEBI" id="CHEBI:59648"/>
        <dbReference type="ChEBI" id="CHEBI:90778"/>
        <dbReference type="ChEBI" id="CHEBI:232372"/>
        <dbReference type="EC" id="2.8.1.12"/>
    </reaction>
</comment>
<dbReference type="EMBL" id="JAPDDR010000001">
    <property type="protein sequence ID" value="MCW1912001.1"/>
    <property type="molecule type" value="Genomic_DNA"/>
</dbReference>
<keyword evidence="5" id="KW-0501">Molybdenum cofactor biosynthesis</keyword>
<evidence type="ECO:0000256" key="9">
    <source>
        <dbReference type="ARBA" id="ARBA00030781"/>
    </source>
</evidence>
<dbReference type="InterPro" id="IPR003448">
    <property type="entry name" value="Mopterin_biosynth_MoaE"/>
</dbReference>
<dbReference type="RefSeq" id="WP_264509987.1">
    <property type="nucleotide sequence ID" value="NZ_JAPDDR010000001.1"/>
</dbReference>
<reference evidence="12" key="1">
    <citation type="submission" date="2022-10" db="EMBL/GenBank/DDBJ databases">
        <title>Luteolibacter sp. GHJ8, whole genome shotgun sequencing project.</title>
        <authorList>
            <person name="Zhao G."/>
            <person name="Shen L."/>
        </authorList>
    </citation>
    <scope>NUCLEOTIDE SEQUENCE</scope>
    <source>
        <strain evidence="12">GHJ8</strain>
    </source>
</reference>
<comment type="subunit">
    <text evidence="6">Heterotetramer of 2 MoaD subunits and 2 MoaE subunits. Also stable as homodimer. The enzyme changes between these two forms during catalysis.</text>
</comment>
<evidence type="ECO:0000313" key="13">
    <source>
        <dbReference type="Proteomes" id="UP001165653"/>
    </source>
</evidence>
<evidence type="ECO:0000256" key="11">
    <source>
        <dbReference type="ARBA" id="ARBA00049878"/>
    </source>
</evidence>
<evidence type="ECO:0000256" key="7">
    <source>
        <dbReference type="ARBA" id="ARBA00029745"/>
    </source>
</evidence>
<evidence type="ECO:0000256" key="4">
    <source>
        <dbReference type="ARBA" id="ARBA00013858"/>
    </source>
</evidence>
<dbReference type="Gene3D" id="3.90.1170.40">
    <property type="entry name" value="Molybdopterin biosynthesis MoaE subunit"/>
    <property type="match status" value="1"/>
</dbReference>
<organism evidence="12 13">
    <name type="scientific">Luteolibacter rhizosphaerae</name>
    <dbReference type="NCBI Taxonomy" id="2989719"/>
    <lineage>
        <taxon>Bacteria</taxon>
        <taxon>Pseudomonadati</taxon>
        <taxon>Verrucomicrobiota</taxon>
        <taxon>Verrucomicrobiia</taxon>
        <taxon>Verrucomicrobiales</taxon>
        <taxon>Verrucomicrobiaceae</taxon>
        <taxon>Luteolibacter</taxon>
    </lineage>
</organism>
<evidence type="ECO:0000256" key="5">
    <source>
        <dbReference type="ARBA" id="ARBA00023150"/>
    </source>
</evidence>